<protein>
    <submittedName>
        <fullName evidence="2">HNH endonuclease</fullName>
    </submittedName>
</protein>
<keyword evidence="2" id="KW-0378">Hydrolase</keyword>
<dbReference type="AlphaFoldDB" id="A0A923L9J5"/>
<dbReference type="Pfam" id="PF01844">
    <property type="entry name" value="HNH"/>
    <property type="match status" value="1"/>
</dbReference>
<evidence type="ECO:0000259" key="1">
    <source>
        <dbReference type="SMART" id="SM00507"/>
    </source>
</evidence>
<keyword evidence="2" id="KW-0255">Endonuclease</keyword>
<gene>
    <name evidence="2" type="ORF">H8S44_01260</name>
</gene>
<dbReference type="GO" id="GO:0008270">
    <property type="term" value="F:zinc ion binding"/>
    <property type="evidence" value="ECO:0007669"/>
    <property type="project" value="InterPro"/>
</dbReference>
<keyword evidence="3" id="KW-1185">Reference proteome</keyword>
<sequence length="264" mass="31187">MRELSSIRIFPLSMFDFETEYIAKLEIANGLESGNLISNLYFNSYSIMDVCRKNLFLFQYKGKIIGKAIVDLKWEERGWGREAFYYLEDIMVFEDPITKFDIQKIWKDFKKFNSVAQNVPEMYMDAINKLCEEREKAHIPILGSNESFVINKAEGNRIEFYTTRYERVLKYREAAIKIHGTKCQICGFDFKNKYGYIGENYIEVHHKKPLFSLDEKLIPNPETDLVTICSNCHRMIHRKKNDIITPEKLKKIIEEQNINNIKST</sequence>
<dbReference type="RefSeq" id="WP_186872859.1">
    <property type="nucleotide sequence ID" value="NZ_JACOOR010000001.1"/>
</dbReference>
<organism evidence="2 3">
    <name type="scientific">Anaerosacchariphilus hominis</name>
    <dbReference type="NCBI Taxonomy" id="2763017"/>
    <lineage>
        <taxon>Bacteria</taxon>
        <taxon>Bacillati</taxon>
        <taxon>Bacillota</taxon>
        <taxon>Clostridia</taxon>
        <taxon>Lachnospirales</taxon>
        <taxon>Lachnospiraceae</taxon>
        <taxon>Anaerosacchariphilus</taxon>
    </lineage>
</organism>
<dbReference type="SMART" id="SM00507">
    <property type="entry name" value="HNHc"/>
    <property type="match status" value="1"/>
</dbReference>
<dbReference type="CDD" id="cd00085">
    <property type="entry name" value="HNHc"/>
    <property type="match status" value="1"/>
</dbReference>
<dbReference type="EMBL" id="JACOOR010000001">
    <property type="protein sequence ID" value="MBC5658413.1"/>
    <property type="molecule type" value="Genomic_DNA"/>
</dbReference>
<dbReference type="Gene3D" id="1.10.30.50">
    <property type="match status" value="1"/>
</dbReference>
<accession>A0A923L9J5</accession>
<dbReference type="GO" id="GO:0003676">
    <property type="term" value="F:nucleic acid binding"/>
    <property type="evidence" value="ECO:0007669"/>
    <property type="project" value="InterPro"/>
</dbReference>
<reference evidence="2" key="1">
    <citation type="submission" date="2020-08" db="EMBL/GenBank/DDBJ databases">
        <title>Genome public.</title>
        <authorList>
            <person name="Liu C."/>
            <person name="Sun Q."/>
        </authorList>
    </citation>
    <scope>NUCLEOTIDE SEQUENCE</scope>
    <source>
        <strain evidence="2">NSJ-68</strain>
    </source>
</reference>
<feature type="domain" description="HNH nuclease" evidence="1">
    <location>
        <begin position="170"/>
        <end position="234"/>
    </location>
</feature>
<name>A0A923L9J5_9FIRM</name>
<proteinExistence type="predicted"/>
<evidence type="ECO:0000313" key="2">
    <source>
        <dbReference type="EMBL" id="MBC5658413.1"/>
    </source>
</evidence>
<dbReference type="InterPro" id="IPR002711">
    <property type="entry name" value="HNH"/>
</dbReference>
<dbReference type="InterPro" id="IPR003615">
    <property type="entry name" value="HNH_nuc"/>
</dbReference>
<dbReference type="GO" id="GO:0004519">
    <property type="term" value="F:endonuclease activity"/>
    <property type="evidence" value="ECO:0007669"/>
    <property type="project" value="UniProtKB-KW"/>
</dbReference>
<comment type="caution">
    <text evidence="2">The sequence shown here is derived from an EMBL/GenBank/DDBJ whole genome shotgun (WGS) entry which is preliminary data.</text>
</comment>
<keyword evidence="2" id="KW-0540">Nuclease</keyword>
<dbReference type="Proteomes" id="UP000649345">
    <property type="component" value="Unassembled WGS sequence"/>
</dbReference>
<evidence type="ECO:0000313" key="3">
    <source>
        <dbReference type="Proteomes" id="UP000649345"/>
    </source>
</evidence>